<accession>A0A813NDJ1</accession>
<dbReference type="OrthoDB" id="10017536at2759"/>
<sequence>MSPNGDGSTVMYKENDLFDKWIKTKCEIISYEKITEKVYDLIEKWYEVIALTRSTGRGQGRDRGRGSRGVGRGRNLELIPGNFSKDWNHANKNGPGTNNLVEGFHHKLNNWITKAHPDIYELISPIKLIESGLYVDYKSRMIGYSGPKRRALDVQKDIVYENIMVNLNYKVIDLKQYIRSCSYLVNFNNIMMLV</sequence>
<gene>
    <name evidence="1" type="ORF">OXX778_LOCUS3115</name>
</gene>
<evidence type="ECO:0000313" key="1">
    <source>
        <dbReference type="EMBL" id="CAF0735750.1"/>
    </source>
</evidence>
<dbReference type="EMBL" id="CAJNOC010000264">
    <property type="protein sequence ID" value="CAF0735750.1"/>
    <property type="molecule type" value="Genomic_DNA"/>
</dbReference>
<organism evidence="1 2">
    <name type="scientific">Brachionus calyciflorus</name>
    <dbReference type="NCBI Taxonomy" id="104777"/>
    <lineage>
        <taxon>Eukaryota</taxon>
        <taxon>Metazoa</taxon>
        <taxon>Spiralia</taxon>
        <taxon>Gnathifera</taxon>
        <taxon>Rotifera</taxon>
        <taxon>Eurotatoria</taxon>
        <taxon>Monogononta</taxon>
        <taxon>Pseudotrocha</taxon>
        <taxon>Ploima</taxon>
        <taxon>Brachionidae</taxon>
        <taxon>Brachionus</taxon>
    </lineage>
</organism>
<name>A0A813NDJ1_9BILA</name>
<protein>
    <submittedName>
        <fullName evidence="1">Uncharacterized protein</fullName>
    </submittedName>
</protein>
<proteinExistence type="predicted"/>
<reference evidence="1" key="1">
    <citation type="submission" date="2021-02" db="EMBL/GenBank/DDBJ databases">
        <authorList>
            <person name="Nowell W R."/>
        </authorList>
    </citation>
    <scope>NUCLEOTIDE SEQUENCE</scope>
    <source>
        <strain evidence="1">Ploen Becks lab</strain>
    </source>
</reference>
<comment type="caution">
    <text evidence="1">The sequence shown here is derived from an EMBL/GenBank/DDBJ whole genome shotgun (WGS) entry which is preliminary data.</text>
</comment>
<dbReference type="Proteomes" id="UP000663879">
    <property type="component" value="Unassembled WGS sequence"/>
</dbReference>
<dbReference type="AlphaFoldDB" id="A0A813NDJ1"/>
<evidence type="ECO:0000313" key="2">
    <source>
        <dbReference type="Proteomes" id="UP000663879"/>
    </source>
</evidence>
<keyword evidence="2" id="KW-1185">Reference proteome</keyword>